<name>A0A1D3DTY0_9ACTN</name>
<organism evidence="2 3">
    <name type="scientific">Streptomyces thermolilacinus SPC6</name>
    <dbReference type="NCBI Taxonomy" id="1306406"/>
    <lineage>
        <taxon>Bacteria</taxon>
        <taxon>Bacillati</taxon>
        <taxon>Actinomycetota</taxon>
        <taxon>Actinomycetes</taxon>
        <taxon>Kitasatosporales</taxon>
        <taxon>Streptomycetaceae</taxon>
        <taxon>Streptomyces</taxon>
    </lineage>
</organism>
<comment type="caution">
    <text evidence="2">The sequence shown here is derived from an EMBL/GenBank/DDBJ whole genome shotgun (WGS) entry which is preliminary data.</text>
</comment>
<evidence type="ECO:0000313" key="2">
    <source>
        <dbReference type="EMBL" id="OEJ95773.1"/>
    </source>
</evidence>
<sequence length="339" mass="38032">MSESVTTTALTPEVARISEEIVRLLIPHRRTVEPDTHLDIPGHFPEQLQQIADFVAKDEQVIFSLPGFPCKSPNTDKVFGHLPDHGERLALRFLDSLCADIEKVHAPGARVLICSDGHIFGDVIRVPDEHIDAYNDALLEMIHAEGLADHLDTFDLRDCYGPALSYDEKRKLAAETLGPTLEELRAEVREDESTLRMYRGITRFLVEDTAGWEGSRSALQRDCRRRAYEVILRSRAWSELIAESYPRNVRLSIHPQNRGSVKFGIRLLGAADAWTTPWHSVLFHHTDGTWELMHRRDAEKLGREIHRDGRPSHFEAVGDGSGTGTRPGDGPGTRSAEAA</sequence>
<dbReference type="Gene3D" id="3.30.60.140">
    <property type="match status" value="1"/>
</dbReference>
<dbReference type="InterPro" id="IPR007817">
    <property type="entry name" value="Isocyanide_synthase_DIT1"/>
</dbReference>
<dbReference type="STRING" id="1306406.J116_016090"/>
<dbReference type="Proteomes" id="UP000095329">
    <property type="component" value="Unassembled WGS sequence"/>
</dbReference>
<dbReference type="EMBL" id="ASHX02000001">
    <property type="protein sequence ID" value="OEJ95773.1"/>
    <property type="molecule type" value="Genomic_DNA"/>
</dbReference>
<dbReference type="Pfam" id="PF05141">
    <property type="entry name" value="DIT1_PvcA"/>
    <property type="match status" value="1"/>
</dbReference>
<proteinExistence type="predicted"/>
<reference evidence="2 3" key="1">
    <citation type="journal article" date="2013" name="Genome Announc.">
        <title>Genome Sequence of Streptomyces violaceusniger Strain SPC6, a Halotolerant Streptomycete That Exhibits Rapid Growth and Development.</title>
        <authorList>
            <person name="Chen X."/>
            <person name="Zhang B."/>
            <person name="Zhang W."/>
            <person name="Wu X."/>
            <person name="Zhang M."/>
            <person name="Chen T."/>
            <person name="Liu G."/>
            <person name="Dyson P."/>
        </authorList>
    </citation>
    <scope>NUCLEOTIDE SEQUENCE [LARGE SCALE GENOMIC DNA]</scope>
    <source>
        <strain evidence="2 3">SPC6</strain>
    </source>
</reference>
<dbReference type="PANTHER" id="PTHR37285">
    <property type="entry name" value="SPORE WALL MATURATION PROTEIN DIT1"/>
    <property type="match status" value="1"/>
</dbReference>
<dbReference type="RefSeq" id="WP_023588101.1">
    <property type="nucleotide sequence ID" value="NZ_ASHX02000001.1"/>
</dbReference>
<dbReference type="AlphaFoldDB" id="A0A1D3DTY0"/>
<dbReference type="PANTHER" id="PTHR37285:SF5">
    <property type="entry name" value="SPORE WALL MATURATION PROTEIN DIT1"/>
    <property type="match status" value="1"/>
</dbReference>
<protein>
    <submittedName>
        <fullName evidence="2">Pyoverdine biosynthesis protein PvcA</fullName>
    </submittedName>
</protein>
<feature type="compositionally biased region" description="Basic and acidic residues" evidence="1">
    <location>
        <begin position="303"/>
        <end position="313"/>
    </location>
</feature>
<evidence type="ECO:0000313" key="3">
    <source>
        <dbReference type="Proteomes" id="UP000095329"/>
    </source>
</evidence>
<accession>A0A1D3DTY0</accession>
<dbReference type="OrthoDB" id="860574at2"/>
<gene>
    <name evidence="2" type="ORF">J116_016090</name>
</gene>
<feature type="region of interest" description="Disordered" evidence="1">
    <location>
        <begin position="303"/>
        <end position="339"/>
    </location>
</feature>
<evidence type="ECO:0000256" key="1">
    <source>
        <dbReference type="SAM" id="MobiDB-lite"/>
    </source>
</evidence>
<dbReference type="eggNOG" id="COG3207">
    <property type="taxonomic scope" value="Bacteria"/>
</dbReference>
<feature type="compositionally biased region" description="Gly residues" evidence="1">
    <location>
        <begin position="319"/>
        <end position="331"/>
    </location>
</feature>
<keyword evidence="3" id="KW-1185">Reference proteome</keyword>